<organism evidence="1 3">
    <name type="scientific">Didymodactylos carnosus</name>
    <dbReference type="NCBI Taxonomy" id="1234261"/>
    <lineage>
        <taxon>Eukaryota</taxon>
        <taxon>Metazoa</taxon>
        <taxon>Spiralia</taxon>
        <taxon>Gnathifera</taxon>
        <taxon>Rotifera</taxon>
        <taxon>Eurotatoria</taxon>
        <taxon>Bdelloidea</taxon>
        <taxon>Philodinida</taxon>
        <taxon>Philodinidae</taxon>
        <taxon>Didymodactylos</taxon>
    </lineage>
</organism>
<comment type="caution">
    <text evidence="1">The sequence shown here is derived from an EMBL/GenBank/DDBJ whole genome shotgun (WGS) entry which is preliminary data.</text>
</comment>
<dbReference type="EMBL" id="CAJOBA010007901">
    <property type="protein sequence ID" value="CAF3815605.1"/>
    <property type="molecule type" value="Genomic_DNA"/>
</dbReference>
<proteinExistence type="predicted"/>
<dbReference type="EMBL" id="CAJNOK010007887">
    <property type="protein sequence ID" value="CAF1047772.1"/>
    <property type="molecule type" value="Genomic_DNA"/>
</dbReference>
<evidence type="ECO:0000313" key="3">
    <source>
        <dbReference type="Proteomes" id="UP000677228"/>
    </source>
</evidence>
<evidence type="ECO:0000313" key="2">
    <source>
        <dbReference type="EMBL" id="CAF3815605.1"/>
    </source>
</evidence>
<accession>A0A8S2E3L0</accession>
<reference evidence="1" key="1">
    <citation type="submission" date="2021-02" db="EMBL/GenBank/DDBJ databases">
        <authorList>
            <person name="Nowell W R."/>
        </authorList>
    </citation>
    <scope>NUCLEOTIDE SEQUENCE</scope>
</reference>
<dbReference type="Proteomes" id="UP000677228">
    <property type="component" value="Unassembled WGS sequence"/>
</dbReference>
<gene>
    <name evidence="1" type="ORF">OVA965_LOCUS16814</name>
    <name evidence="2" type="ORF">TMI583_LOCUS16829</name>
</gene>
<name>A0A8S2E3L0_9BILA</name>
<protein>
    <submittedName>
        <fullName evidence="1">Uncharacterized protein</fullName>
    </submittedName>
</protein>
<dbReference type="Proteomes" id="UP000682733">
    <property type="component" value="Unassembled WGS sequence"/>
</dbReference>
<sequence length="172" mass="20498">MKLRNKTRIDYSSLNNGWILLNHHNTLVQTNMPNIRHQSTIIKQLGNVIQKRICRGLRFGRKKPRNNKRKISISQNQFNFLKQNGVRGNVYNRNDALTHLLNLKLNLRMRKDLECECRDLVYLVRRFRSEECETMSGEKIQIPHEIKLYIKFKRVEHKLASDGGRKYSNFMC</sequence>
<dbReference type="AlphaFoldDB" id="A0A8S2E3L0"/>
<evidence type="ECO:0000313" key="1">
    <source>
        <dbReference type="EMBL" id="CAF1047772.1"/>
    </source>
</evidence>